<dbReference type="RefSeq" id="WP_095044170.1">
    <property type="nucleotide sequence ID" value="NZ_LN890655.1"/>
</dbReference>
<protein>
    <submittedName>
        <fullName evidence="1">Uncharacterized protein</fullName>
    </submittedName>
</protein>
<evidence type="ECO:0000313" key="2">
    <source>
        <dbReference type="Proteomes" id="UP000215027"/>
    </source>
</evidence>
<proteinExistence type="predicted"/>
<dbReference type="KEGG" id="pbf:CFX0092_A3014"/>
<organism evidence="1 2">
    <name type="scientific">Candidatus Promineifilum breve</name>
    <dbReference type="NCBI Taxonomy" id="1806508"/>
    <lineage>
        <taxon>Bacteria</taxon>
        <taxon>Bacillati</taxon>
        <taxon>Chloroflexota</taxon>
        <taxon>Ardenticatenia</taxon>
        <taxon>Candidatus Promineifilales</taxon>
        <taxon>Candidatus Promineifilaceae</taxon>
        <taxon>Candidatus Promineifilum</taxon>
    </lineage>
</organism>
<dbReference type="Proteomes" id="UP000215027">
    <property type="component" value="Chromosome I"/>
</dbReference>
<reference evidence="1" key="1">
    <citation type="submission" date="2016-01" db="EMBL/GenBank/DDBJ databases">
        <authorList>
            <person name="Mcilroy J.S."/>
            <person name="Karst M S."/>
            <person name="Albertsen M."/>
        </authorList>
    </citation>
    <scope>NUCLEOTIDE SEQUENCE</scope>
    <source>
        <strain evidence="1">Cfx-K</strain>
    </source>
</reference>
<name>A0A160T524_9CHLR</name>
<gene>
    <name evidence="1" type="ORF">CFX0092_A3014</name>
</gene>
<accession>A0A160T524</accession>
<keyword evidence="2" id="KW-1185">Reference proteome</keyword>
<evidence type="ECO:0000313" key="1">
    <source>
        <dbReference type="EMBL" id="CUS04892.2"/>
    </source>
</evidence>
<sequence>METTLADLSPNELEEMITSAIDRRMRVWVTQVLDAIGSYDVEDQAEMDARFEASLNQSFQQANSGNLSLLSDFHNETTR</sequence>
<dbReference type="AlphaFoldDB" id="A0A160T524"/>
<dbReference type="EMBL" id="LN890655">
    <property type="protein sequence ID" value="CUS04892.2"/>
    <property type="molecule type" value="Genomic_DNA"/>
</dbReference>